<feature type="domain" description="Ig-like" evidence="3">
    <location>
        <begin position="122"/>
        <end position="213"/>
    </location>
</feature>
<dbReference type="GO" id="GO:0007156">
    <property type="term" value="P:homophilic cell adhesion via plasma membrane adhesion molecules"/>
    <property type="evidence" value="ECO:0007669"/>
    <property type="project" value="TreeGrafter"/>
</dbReference>
<evidence type="ECO:0000313" key="5">
    <source>
        <dbReference type="Proteomes" id="UP000827092"/>
    </source>
</evidence>
<keyword evidence="2" id="KW-0812">Transmembrane</keyword>
<evidence type="ECO:0000256" key="1">
    <source>
        <dbReference type="ARBA" id="ARBA00023319"/>
    </source>
</evidence>
<dbReference type="GO" id="GO:0007411">
    <property type="term" value="P:axon guidance"/>
    <property type="evidence" value="ECO:0007669"/>
    <property type="project" value="TreeGrafter"/>
</dbReference>
<dbReference type="InterPro" id="IPR007110">
    <property type="entry name" value="Ig-like_dom"/>
</dbReference>
<feature type="domain" description="Ig-like" evidence="3">
    <location>
        <begin position="436"/>
        <end position="516"/>
    </location>
</feature>
<dbReference type="InterPro" id="IPR003598">
    <property type="entry name" value="Ig_sub2"/>
</dbReference>
<dbReference type="FunFam" id="2.60.40.10:FF:000333">
    <property type="entry name" value="Down syndrome cell adhesion molecule"/>
    <property type="match status" value="1"/>
</dbReference>
<dbReference type="SMART" id="SM00409">
    <property type="entry name" value="IG"/>
    <property type="match status" value="5"/>
</dbReference>
<dbReference type="Pfam" id="PF13927">
    <property type="entry name" value="Ig_3"/>
    <property type="match status" value="4"/>
</dbReference>
<dbReference type="PROSITE" id="PS50835">
    <property type="entry name" value="IG_LIKE"/>
    <property type="match status" value="5"/>
</dbReference>
<evidence type="ECO:0000313" key="4">
    <source>
        <dbReference type="EMBL" id="KAG8174642.1"/>
    </source>
</evidence>
<dbReference type="SMART" id="SM00408">
    <property type="entry name" value="IGc2"/>
    <property type="match status" value="5"/>
</dbReference>
<protein>
    <recommendedName>
        <fullName evidence="3">Ig-like domain-containing protein</fullName>
    </recommendedName>
</protein>
<feature type="transmembrane region" description="Helical" evidence="2">
    <location>
        <begin position="521"/>
        <end position="540"/>
    </location>
</feature>
<dbReference type="InterPro" id="IPR013098">
    <property type="entry name" value="Ig_I-set"/>
</dbReference>
<keyword evidence="5" id="KW-1185">Reference proteome</keyword>
<keyword evidence="1" id="KW-0393">Immunoglobulin domain</keyword>
<dbReference type="FunFam" id="2.60.40.10:FF:000104">
    <property type="entry name" value="Down syndrome cell adhesion molecule b"/>
    <property type="match status" value="1"/>
</dbReference>
<dbReference type="Proteomes" id="UP000827092">
    <property type="component" value="Unassembled WGS sequence"/>
</dbReference>
<dbReference type="GO" id="GO:0098632">
    <property type="term" value="F:cell-cell adhesion mediator activity"/>
    <property type="evidence" value="ECO:0007669"/>
    <property type="project" value="TreeGrafter"/>
</dbReference>
<dbReference type="GO" id="GO:0030424">
    <property type="term" value="C:axon"/>
    <property type="evidence" value="ECO:0007669"/>
    <property type="project" value="TreeGrafter"/>
</dbReference>
<dbReference type="PANTHER" id="PTHR10075:SF101">
    <property type="entry name" value="ZWEI IG DOMAIN PROTEIN ZIG-3"/>
    <property type="match status" value="1"/>
</dbReference>
<reference evidence="4 5" key="1">
    <citation type="journal article" date="2022" name="Nat. Ecol. Evol.">
        <title>A masculinizing supergene underlies an exaggerated male reproductive morph in a spider.</title>
        <authorList>
            <person name="Hendrickx F."/>
            <person name="De Corte Z."/>
            <person name="Sonet G."/>
            <person name="Van Belleghem S.M."/>
            <person name="Kostlbacher S."/>
            <person name="Vangestel C."/>
        </authorList>
    </citation>
    <scope>NUCLEOTIDE SEQUENCE [LARGE SCALE GENOMIC DNA]</scope>
    <source>
        <strain evidence="4">W744_W776</strain>
    </source>
</reference>
<dbReference type="SUPFAM" id="SSF48726">
    <property type="entry name" value="Immunoglobulin"/>
    <property type="match status" value="5"/>
</dbReference>
<organism evidence="4 5">
    <name type="scientific">Oedothorax gibbosus</name>
    <dbReference type="NCBI Taxonomy" id="931172"/>
    <lineage>
        <taxon>Eukaryota</taxon>
        <taxon>Metazoa</taxon>
        <taxon>Ecdysozoa</taxon>
        <taxon>Arthropoda</taxon>
        <taxon>Chelicerata</taxon>
        <taxon>Arachnida</taxon>
        <taxon>Araneae</taxon>
        <taxon>Araneomorphae</taxon>
        <taxon>Entelegynae</taxon>
        <taxon>Araneoidea</taxon>
        <taxon>Linyphiidae</taxon>
        <taxon>Erigoninae</taxon>
        <taxon>Oedothorax</taxon>
    </lineage>
</organism>
<keyword evidence="2" id="KW-1133">Transmembrane helix</keyword>
<dbReference type="InterPro" id="IPR003599">
    <property type="entry name" value="Ig_sub"/>
</dbReference>
<feature type="domain" description="Ig-like" evidence="3">
    <location>
        <begin position="43"/>
        <end position="117"/>
    </location>
</feature>
<name>A0AAV6TRI4_9ARAC</name>
<dbReference type="InterPro" id="IPR036179">
    <property type="entry name" value="Ig-like_dom_sf"/>
</dbReference>
<feature type="domain" description="Ig-like" evidence="3">
    <location>
        <begin position="329"/>
        <end position="404"/>
    </location>
</feature>
<evidence type="ECO:0000256" key="2">
    <source>
        <dbReference type="SAM" id="Phobius"/>
    </source>
</evidence>
<sequence>MDRLYKFALKRGIFQAILIVIVLQFGDSLNIQQFNFPPDSTIGKRVSVTCTPSSGEKNEFKWYKNGRELSKGLNMDIRSYPDISTLVIDSLTEEDNGNYTCTVSSKGSTASYTTNLQVLVPPSWNHMPRDIDALSGDPVVLNCEGSGTPKPTVIWYRSQGENMEFYAISNLPQLSILSNGSVFLNSIEKEDEGMYKCNVSNGIGSSLVKTIVVRVIGTIIQVVALLIGIALAEALKIIPFSFPIESSIVGKRITATCTTSSGEKMEFKWLKNGKTLSKGLNVDIRSYPDLSTLVIDSLSEEDSGNYTCNVNSRGVTASYTTSLQVLVPPSWSIIPKDIDALSGDPVVLNCEGSGTPKPTVTWFRSQGENIEFTPISNILQPSVLANGSLLINSIGKEHEGLYKCNKMTRTLATIFVTIFSATIHIIVGNGSFKIQPFTFPSKSIIGERITTTCSTSSNEKMTFKWLKNGREIINTNNIQVRSFPEFSTLILDSLSIEDAGNFTCVASTRGFTESFTTVLEVLGKFIFSLIALLIAYKLVYK</sequence>
<dbReference type="GO" id="GO:0005886">
    <property type="term" value="C:plasma membrane"/>
    <property type="evidence" value="ECO:0007669"/>
    <property type="project" value="TreeGrafter"/>
</dbReference>
<proteinExistence type="predicted"/>
<dbReference type="AlphaFoldDB" id="A0AAV6TRI4"/>
<feature type="transmembrane region" description="Helical" evidence="2">
    <location>
        <begin position="211"/>
        <end position="232"/>
    </location>
</feature>
<accession>A0AAV6TRI4</accession>
<dbReference type="GO" id="GO:0070593">
    <property type="term" value="P:dendrite self-avoidance"/>
    <property type="evidence" value="ECO:0007669"/>
    <property type="project" value="TreeGrafter"/>
</dbReference>
<dbReference type="InterPro" id="IPR013783">
    <property type="entry name" value="Ig-like_fold"/>
</dbReference>
<gene>
    <name evidence="4" type="ORF">JTE90_019624</name>
</gene>
<dbReference type="Pfam" id="PF07679">
    <property type="entry name" value="I-set"/>
    <property type="match status" value="1"/>
</dbReference>
<comment type="caution">
    <text evidence="4">The sequence shown here is derived from an EMBL/GenBank/DDBJ whole genome shotgun (WGS) entry which is preliminary data.</text>
</comment>
<evidence type="ECO:0000259" key="3">
    <source>
        <dbReference type="PROSITE" id="PS50835"/>
    </source>
</evidence>
<keyword evidence="2" id="KW-0472">Membrane</keyword>
<feature type="domain" description="Ig-like" evidence="3">
    <location>
        <begin position="239"/>
        <end position="324"/>
    </location>
</feature>
<dbReference type="Gene3D" id="2.60.40.10">
    <property type="entry name" value="Immunoglobulins"/>
    <property type="match status" value="5"/>
</dbReference>
<dbReference type="EMBL" id="JAFNEN010001171">
    <property type="protein sequence ID" value="KAG8174642.1"/>
    <property type="molecule type" value="Genomic_DNA"/>
</dbReference>
<feature type="transmembrane region" description="Helical" evidence="2">
    <location>
        <begin position="411"/>
        <end position="432"/>
    </location>
</feature>
<dbReference type="PANTHER" id="PTHR10075">
    <property type="entry name" value="BASIGIN RELATED"/>
    <property type="match status" value="1"/>
</dbReference>